<dbReference type="CTD" id="4539"/>
<name>A0A059Q416_APLKU</name>
<dbReference type="RefSeq" id="YP_009040288.1">
    <property type="nucleotide sequence ID" value="NC_024260.1"/>
</dbReference>
<evidence type="ECO:0000256" key="9">
    <source>
        <dbReference type="ARBA" id="ARBA00031586"/>
    </source>
</evidence>
<accession>A0A059Q416</accession>
<evidence type="ECO:0000256" key="7">
    <source>
        <dbReference type="ARBA" id="ARBA00023027"/>
    </source>
</evidence>
<keyword evidence="11" id="KW-0496">Mitochondrion</keyword>
<dbReference type="GO" id="GO:0016020">
    <property type="term" value="C:membrane"/>
    <property type="evidence" value="ECO:0007669"/>
    <property type="project" value="UniProtKB-SubCell"/>
</dbReference>
<proteinExistence type="inferred from homology"/>
<geneLocation type="mitochondrion" evidence="11"/>
<feature type="transmembrane region" description="Helical" evidence="10">
    <location>
        <begin position="29"/>
        <end position="50"/>
    </location>
</feature>
<organism evidence="11">
    <name type="scientific">Aplysia kurodai</name>
    <name type="common">Kuroda's sea hare</name>
    <dbReference type="NCBI Taxonomy" id="6501"/>
    <lineage>
        <taxon>Eukaryota</taxon>
        <taxon>Metazoa</taxon>
        <taxon>Spiralia</taxon>
        <taxon>Lophotrochozoa</taxon>
        <taxon>Mollusca</taxon>
        <taxon>Gastropoda</taxon>
        <taxon>Heterobranchia</taxon>
        <taxon>Euthyneura</taxon>
        <taxon>Tectipleura</taxon>
        <taxon>Aplysiida</taxon>
        <taxon>Aplysioidea</taxon>
        <taxon>Aplysiidae</taxon>
        <taxon>Aplysia</taxon>
    </lineage>
</organism>
<sequence>MVLFKISLIGVLFASISFCSYQTHTLNLLISLEAVMLCLLLFSFSISTMFGMSSHLFLVLLTFAACEAALGLSLLVSMLRLRGNDLVTALSSLSFFAQNTTNKSCWKFAKSS</sequence>
<protein>
    <recommendedName>
        <fullName evidence="3">NADH-ubiquinone oxidoreductase chain 4L</fullName>
    </recommendedName>
    <alternativeName>
        <fullName evidence="9">NADH dehydrogenase subunit 4L</fullName>
    </alternativeName>
</protein>
<evidence type="ECO:0000256" key="5">
    <source>
        <dbReference type="ARBA" id="ARBA00022967"/>
    </source>
</evidence>
<keyword evidence="6 10" id="KW-1133">Transmembrane helix</keyword>
<reference evidence="11" key="1">
    <citation type="submission" date="2013-05" db="EMBL/GenBank/DDBJ databases">
        <title>Complete mitochondrial genome of Aplysia kurodai (Gastropoda, Aplysiidae).</title>
        <authorList>
            <person name="Jun J."/>
        </authorList>
    </citation>
    <scope>NUCLEOTIDE SEQUENCE</scope>
</reference>
<comment type="subcellular location">
    <subcellularLocation>
        <location evidence="1">Membrane</location>
        <topology evidence="1">Multi-pass membrane protein</topology>
    </subcellularLocation>
</comment>
<keyword evidence="4 10" id="KW-0812">Transmembrane</keyword>
<evidence type="ECO:0000256" key="8">
    <source>
        <dbReference type="ARBA" id="ARBA00023136"/>
    </source>
</evidence>
<comment type="similarity">
    <text evidence="2">Belongs to the complex I subunit 4L family.</text>
</comment>
<keyword evidence="8 10" id="KW-0472">Membrane</keyword>
<dbReference type="GeneID" id="19591307"/>
<keyword evidence="5" id="KW-1278">Translocase</keyword>
<evidence type="ECO:0000256" key="2">
    <source>
        <dbReference type="ARBA" id="ARBA00010519"/>
    </source>
</evidence>
<evidence type="ECO:0000256" key="1">
    <source>
        <dbReference type="ARBA" id="ARBA00004141"/>
    </source>
</evidence>
<dbReference type="Gene3D" id="1.10.287.3510">
    <property type="match status" value="1"/>
</dbReference>
<evidence type="ECO:0000256" key="6">
    <source>
        <dbReference type="ARBA" id="ARBA00022989"/>
    </source>
</evidence>
<evidence type="ECO:0000256" key="10">
    <source>
        <dbReference type="SAM" id="Phobius"/>
    </source>
</evidence>
<evidence type="ECO:0000313" key="11">
    <source>
        <dbReference type="EMBL" id="AGT53689.1"/>
    </source>
</evidence>
<feature type="transmembrane region" description="Helical" evidence="10">
    <location>
        <begin position="57"/>
        <end position="79"/>
    </location>
</feature>
<dbReference type="Pfam" id="PF00420">
    <property type="entry name" value="Oxidored_q2"/>
    <property type="match status" value="1"/>
</dbReference>
<dbReference type="InterPro" id="IPR039428">
    <property type="entry name" value="NUOK/Mnh_C1-like"/>
</dbReference>
<evidence type="ECO:0000256" key="3">
    <source>
        <dbReference type="ARBA" id="ARBA00016612"/>
    </source>
</evidence>
<keyword evidence="7" id="KW-0520">NAD</keyword>
<dbReference type="AlphaFoldDB" id="A0A059Q416"/>
<evidence type="ECO:0000256" key="4">
    <source>
        <dbReference type="ARBA" id="ARBA00022692"/>
    </source>
</evidence>
<gene>
    <name evidence="11" type="primary">ND4L</name>
</gene>
<dbReference type="EMBL" id="KF148053">
    <property type="protein sequence ID" value="AGT53689.1"/>
    <property type="molecule type" value="Genomic_DNA"/>
</dbReference>